<keyword evidence="2" id="KW-1185">Reference proteome</keyword>
<name>A0A8X6QED5_NEPPI</name>
<organism evidence="1 2">
    <name type="scientific">Nephila pilipes</name>
    <name type="common">Giant wood spider</name>
    <name type="synonym">Nephila maculata</name>
    <dbReference type="NCBI Taxonomy" id="299642"/>
    <lineage>
        <taxon>Eukaryota</taxon>
        <taxon>Metazoa</taxon>
        <taxon>Ecdysozoa</taxon>
        <taxon>Arthropoda</taxon>
        <taxon>Chelicerata</taxon>
        <taxon>Arachnida</taxon>
        <taxon>Araneae</taxon>
        <taxon>Araneomorphae</taxon>
        <taxon>Entelegynae</taxon>
        <taxon>Araneoidea</taxon>
        <taxon>Nephilidae</taxon>
        <taxon>Nephila</taxon>
    </lineage>
</organism>
<evidence type="ECO:0000313" key="2">
    <source>
        <dbReference type="Proteomes" id="UP000887013"/>
    </source>
</evidence>
<protein>
    <submittedName>
        <fullName evidence="1">Low-density lipoprotein receptor-related protein 1B</fullName>
    </submittedName>
</protein>
<evidence type="ECO:0000313" key="1">
    <source>
        <dbReference type="EMBL" id="GFU17434.1"/>
    </source>
</evidence>
<gene>
    <name evidence="1" type="primary">X975_03651</name>
    <name evidence="1" type="ORF">NPIL_421081</name>
</gene>
<dbReference type="AlphaFoldDB" id="A0A8X6QED5"/>
<comment type="caution">
    <text evidence="1">The sequence shown here is derived from an EMBL/GenBank/DDBJ whole genome shotgun (WGS) entry which is preliminary data.</text>
</comment>
<dbReference type="EMBL" id="BMAW01126575">
    <property type="protein sequence ID" value="GFU17434.1"/>
    <property type="molecule type" value="Genomic_DNA"/>
</dbReference>
<keyword evidence="1" id="KW-0675">Receptor</keyword>
<proteinExistence type="predicted"/>
<sequence length="104" mass="11933">MPEPAIDLSSSQTNFYYGAPAPYAESIAPSHHSTYAHYYDDDDDGWEMPNFYNETYMKDSLHHGKGNSLARSNASIYGNKEDLYDRLRRHQYQGKKDSDSEDQG</sequence>
<dbReference type="Proteomes" id="UP000887013">
    <property type="component" value="Unassembled WGS sequence"/>
</dbReference>
<dbReference type="OrthoDB" id="430340at2759"/>
<reference evidence="1" key="1">
    <citation type="submission" date="2020-08" db="EMBL/GenBank/DDBJ databases">
        <title>Multicomponent nature underlies the extraordinary mechanical properties of spider dragline silk.</title>
        <authorList>
            <person name="Kono N."/>
            <person name="Nakamura H."/>
            <person name="Mori M."/>
            <person name="Yoshida Y."/>
            <person name="Ohtoshi R."/>
            <person name="Malay A.D."/>
            <person name="Moran D.A.P."/>
            <person name="Tomita M."/>
            <person name="Numata K."/>
            <person name="Arakawa K."/>
        </authorList>
    </citation>
    <scope>NUCLEOTIDE SEQUENCE</scope>
</reference>
<accession>A0A8X6QED5</accession>
<keyword evidence="1" id="KW-0449">Lipoprotein</keyword>